<keyword evidence="5" id="KW-0819">tRNA processing</keyword>
<protein>
    <recommendedName>
        <fullName evidence="2">tRNA(Phe) (4-demethylwyosine(37)-C(7)) aminocarboxypropyltransferase</fullName>
        <ecNumber evidence="2">2.5.1.114</ecNumber>
    </recommendedName>
</protein>
<keyword evidence="9" id="KW-1185">Reference proteome</keyword>
<sequence>MKEDITNDTHQKMDMSHRRAVLVVPQRHVKAVKTALELFGKLDRTKRITMDLSSAGEDDCDTSLRSQSFDIMLTGLKKGQRMRLATTIPCPSSGHSTPPNQDILSTKTKILNELGLASLHEDVTISYDTPSPTTTPQMHKNPLHRALQDALDSFANDILTSLSFTTEDLIDSFPEGYSIYKPMLLLPHNAFASPPWPTLLATYPPTHPHLQSIWKHIAHATSTTHIAINSPIPLQTVTNATENVLRSPINISPLLGSFGPLPTPLTISNPTRKDFDAALWVSATQNGIRQTWAPLYTMFSRGNIREKTRIFHLPGITRDSSAVDMYAGIGYFAFSYKKAGVGKVLCFELNPWSVEGLRRGAEMNGWSCKIMKEEDVPVGWGGKFGEEDVDVDFLIFQMSNEHALDMFSRLRTTILPIRHVNLGLLPDARATWRDAVKLVDAEEGGFVRVHENVGVGEIEERKDEVERVCQEYLDEHDGRAKWKVEVEHVERVKMYAPGVVHCVFDLHVQGSPDVSFE</sequence>
<evidence type="ECO:0000256" key="5">
    <source>
        <dbReference type="ARBA" id="ARBA00022694"/>
    </source>
</evidence>
<name>A0A6A7A8U8_9PLEO</name>
<evidence type="ECO:0000256" key="3">
    <source>
        <dbReference type="ARBA" id="ARBA00022679"/>
    </source>
</evidence>
<evidence type="ECO:0000256" key="4">
    <source>
        <dbReference type="ARBA" id="ARBA00022691"/>
    </source>
</evidence>
<dbReference type="GO" id="GO:0005737">
    <property type="term" value="C:cytoplasm"/>
    <property type="evidence" value="ECO:0007669"/>
    <property type="project" value="TreeGrafter"/>
</dbReference>
<dbReference type="PROSITE" id="PS51684">
    <property type="entry name" value="SAM_MT_TRM5_TYW2"/>
    <property type="match status" value="1"/>
</dbReference>
<dbReference type="GO" id="GO:0030488">
    <property type="term" value="P:tRNA methylation"/>
    <property type="evidence" value="ECO:0007669"/>
    <property type="project" value="TreeGrafter"/>
</dbReference>
<evidence type="ECO:0000256" key="1">
    <source>
        <dbReference type="ARBA" id="ARBA00004797"/>
    </source>
</evidence>
<dbReference type="GO" id="GO:0102522">
    <property type="term" value="F:tRNA 4-demethylwyosine alpha-amino-alpha-carboxypropyltransferase activity"/>
    <property type="evidence" value="ECO:0007669"/>
    <property type="project" value="UniProtKB-EC"/>
</dbReference>
<accession>A0A6A7A8U8</accession>
<feature type="domain" description="SAM-dependent methyltransferase TRM5/TYW2-type" evidence="7">
    <location>
        <begin position="214"/>
        <end position="510"/>
    </location>
</feature>
<reference evidence="8" key="1">
    <citation type="journal article" date="2020" name="Stud. Mycol.">
        <title>101 Dothideomycetes genomes: a test case for predicting lifestyles and emergence of pathogens.</title>
        <authorList>
            <person name="Haridas S."/>
            <person name="Albert R."/>
            <person name="Binder M."/>
            <person name="Bloem J."/>
            <person name="Labutti K."/>
            <person name="Salamov A."/>
            <person name="Andreopoulos B."/>
            <person name="Baker S."/>
            <person name="Barry K."/>
            <person name="Bills G."/>
            <person name="Bluhm B."/>
            <person name="Cannon C."/>
            <person name="Castanera R."/>
            <person name="Culley D."/>
            <person name="Daum C."/>
            <person name="Ezra D."/>
            <person name="Gonzalez J."/>
            <person name="Henrissat B."/>
            <person name="Kuo A."/>
            <person name="Liang C."/>
            <person name="Lipzen A."/>
            <person name="Lutzoni F."/>
            <person name="Magnuson J."/>
            <person name="Mondo S."/>
            <person name="Nolan M."/>
            <person name="Ohm R."/>
            <person name="Pangilinan J."/>
            <person name="Park H.-J."/>
            <person name="Ramirez L."/>
            <person name="Alfaro M."/>
            <person name="Sun H."/>
            <person name="Tritt A."/>
            <person name="Yoshinaga Y."/>
            <person name="Zwiers L.-H."/>
            <person name="Turgeon B."/>
            <person name="Goodwin S."/>
            <person name="Spatafora J."/>
            <person name="Crous P."/>
            <person name="Grigoriev I."/>
        </authorList>
    </citation>
    <scope>NUCLEOTIDE SEQUENCE</scope>
    <source>
        <strain evidence="8">CBS 113818</strain>
    </source>
</reference>
<comment type="catalytic activity">
    <reaction evidence="6">
        <text>4-demethylwyosine(37) in tRNA(Phe) + S-adenosyl-L-methionine = 4-demethyl-7-[(3S)-3-amino-3-carboxypropyl]wyosine(37) in tRNA(Phe) + S-methyl-5'-thioadenosine + H(+)</text>
        <dbReference type="Rhea" id="RHEA:36355"/>
        <dbReference type="Rhea" id="RHEA-COMP:10164"/>
        <dbReference type="Rhea" id="RHEA-COMP:10378"/>
        <dbReference type="ChEBI" id="CHEBI:15378"/>
        <dbReference type="ChEBI" id="CHEBI:17509"/>
        <dbReference type="ChEBI" id="CHEBI:59789"/>
        <dbReference type="ChEBI" id="CHEBI:64315"/>
        <dbReference type="ChEBI" id="CHEBI:73550"/>
        <dbReference type="EC" id="2.5.1.114"/>
    </reaction>
</comment>
<dbReference type="PANTHER" id="PTHR23245:SF25">
    <property type="entry name" value="TRNA WYBUTOSINE-SYNTHESIZING PROTEIN 2 HOMOLOG"/>
    <property type="match status" value="1"/>
</dbReference>
<dbReference type="EMBL" id="MU006221">
    <property type="protein sequence ID" value="KAF2829168.1"/>
    <property type="molecule type" value="Genomic_DNA"/>
</dbReference>
<organism evidence="8 9">
    <name type="scientific">Ophiobolus disseminans</name>
    <dbReference type="NCBI Taxonomy" id="1469910"/>
    <lineage>
        <taxon>Eukaryota</taxon>
        <taxon>Fungi</taxon>
        <taxon>Dikarya</taxon>
        <taxon>Ascomycota</taxon>
        <taxon>Pezizomycotina</taxon>
        <taxon>Dothideomycetes</taxon>
        <taxon>Pleosporomycetidae</taxon>
        <taxon>Pleosporales</taxon>
        <taxon>Pleosporineae</taxon>
        <taxon>Phaeosphaeriaceae</taxon>
        <taxon>Ophiobolus</taxon>
    </lineage>
</organism>
<dbReference type="GO" id="GO:0008175">
    <property type="term" value="F:tRNA methyltransferase activity"/>
    <property type="evidence" value="ECO:0007669"/>
    <property type="project" value="TreeGrafter"/>
</dbReference>
<dbReference type="PANTHER" id="PTHR23245">
    <property type="entry name" value="TRNA METHYLTRANSFERASE"/>
    <property type="match status" value="1"/>
</dbReference>
<dbReference type="AlphaFoldDB" id="A0A6A7A8U8"/>
<dbReference type="OrthoDB" id="2387925at2759"/>
<dbReference type="InterPro" id="IPR029063">
    <property type="entry name" value="SAM-dependent_MTases_sf"/>
</dbReference>
<dbReference type="SUPFAM" id="SSF53335">
    <property type="entry name" value="S-adenosyl-L-methionine-dependent methyltransferases"/>
    <property type="match status" value="1"/>
</dbReference>
<dbReference type="GO" id="GO:0031591">
    <property type="term" value="P:wybutosine biosynthetic process"/>
    <property type="evidence" value="ECO:0007669"/>
    <property type="project" value="TreeGrafter"/>
</dbReference>
<dbReference type="InterPro" id="IPR030382">
    <property type="entry name" value="MeTrfase_TRM5/TYW2"/>
</dbReference>
<evidence type="ECO:0000313" key="8">
    <source>
        <dbReference type="EMBL" id="KAF2829168.1"/>
    </source>
</evidence>
<dbReference type="Gene3D" id="3.40.50.150">
    <property type="entry name" value="Vaccinia Virus protein VP39"/>
    <property type="match status" value="1"/>
</dbReference>
<evidence type="ECO:0000256" key="2">
    <source>
        <dbReference type="ARBA" id="ARBA00012265"/>
    </source>
</evidence>
<evidence type="ECO:0000313" key="9">
    <source>
        <dbReference type="Proteomes" id="UP000799424"/>
    </source>
</evidence>
<comment type="pathway">
    <text evidence="1">tRNA modification; wybutosine-tRNA(Phe) biosynthesis.</text>
</comment>
<keyword evidence="4" id="KW-0949">S-adenosyl-L-methionine</keyword>
<evidence type="ECO:0000259" key="7">
    <source>
        <dbReference type="PROSITE" id="PS51684"/>
    </source>
</evidence>
<keyword evidence="3" id="KW-0808">Transferase</keyword>
<evidence type="ECO:0000256" key="6">
    <source>
        <dbReference type="ARBA" id="ARBA00049400"/>
    </source>
</evidence>
<gene>
    <name evidence="8" type="ORF">CC86DRAFT_185553</name>
</gene>
<dbReference type="InterPro" id="IPR056743">
    <property type="entry name" value="TRM5-TYW2-like_MTfase"/>
</dbReference>
<dbReference type="Pfam" id="PF02475">
    <property type="entry name" value="TRM5-TYW2_MTfase"/>
    <property type="match status" value="1"/>
</dbReference>
<dbReference type="EC" id="2.5.1.114" evidence="2"/>
<proteinExistence type="predicted"/>
<dbReference type="Proteomes" id="UP000799424">
    <property type="component" value="Unassembled WGS sequence"/>
</dbReference>